<dbReference type="EMBL" id="KQ242084">
    <property type="protein sequence ID" value="KNC80967.1"/>
    <property type="molecule type" value="Genomic_DNA"/>
</dbReference>
<feature type="region of interest" description="Disordered" evidence="1">
    <location>
        <begin position="1"/>
        <end position="31"/>
    </location>
</feature>
<evidence type="ECO:0000313" key="3">
    <source>
        <dbReference type="Proteomes" id="UP000054560"/>
    </source>
</evidence>
<reference evidence="2 3" key="1">
    <citation type="submission" date="2011-02" db="EMBL/GenBank/DDBJ databases">
        <title>The Genome Sequence of Sphaeroforma arctica JP610.</title>
        <authorList>
            <consortium name="The Broad Institute Genome Sequencing Platform"/>
            <person name="Russ C."/>
            <person name="Cuomo C."/>
            <person name="Young S.K."/>
            <person name="Zeng Q."/>
            <person name="Gargeya S."/>
            <person name="Alvarado L."/>
            <person name="Berlin A."/>
            <person name="Chapman S.B."/>
            <person name="Chen Z."/>
            <person name="Freedman E."/>
            <person name="Gellesch M."/>
            <person name="Goldberg J."/>
            <person name="Griggs A."/>
            <person name="Gujja S."/>
            <person name="Heilman E."/>
            <person name="Heiman D."/>
            <person name="Howarth C."/>
            <person name="Mehta T."/>
            <person name="Neiman D."/>
            <person name="Pearson M."/>
            <person name="Roberts A."/>
            <person name="Saif S."/>
            <person name="Shea T."/>
            <person name="Shenoy N."/>
            <person name="Sisk P."/>
            <person name="Stolte C."/>
            <person name="Sykes S."/>
            <person name="White J."/>
            <person name="Yandava C."/>
            <person name="Burger G."/>
            <person name="Gray M.W."/>
            <person name="Holland P.W.H."/>
            <person name="King N."/>
            <person name="Lang F.B.F."/>
            <person name="Roger A.J."/>
            <person name="Ruiz-Trillo I."/>
            <person name="Haas B."/>
            <person name="Nusbaum C."/>
            <person name="Birren B."/>
        </authorList>
    </citation>
    <scope>NUCLEOTIDE SEQUENCE [LARGE SCALE GENOMIC DNA]</scope>
    <source>
        <strain evidence="2 3">JP610</strain>
    </source>
</reference>
<feature type="region of interest" description="Disordered" evidence="1">
    <location>
        <begin position="58"/>
        <end position="84"/>
    </location>
</feature>
<evidence type="ECO:0000256" key="1">
    <source>
        <dbReference type="SAM" id="MobiDB-lite"/>
    </source>
</evidence>
<organism evidence="2 3">
    <name type="scientific">Sphaeroforma arctica JP610</name>
    <dbReference type="NCBI Taxonomy" id="667725"/>
    <lineage>
        <taxon>Eukaryota</taxon>
        <taxon>Ichthyosporea</taxon>
        <taxon>Ichthyophonida</taxon>
        <taxon>Sphaeroforma</taxon>
    </lineage>
</organism>
<evidence type="ECO:0000313" key="2">
    <source>
        <dbReference type="EMBL" id="KNC80967.1"/>
    </source>
</evidence>
<dbReference type="AlphaFoldDB" id="A0A0L0FVV4"/>
<dbReference type="Proteomes" id="UP000054560">
    <property type="component" value="Unassembled WGS sequence"/>
</dbReference>
<keyword evidence="3" id="KW-1185">Reference proteome</keyword>
<protein>
    <submittedName>
        <fullName evidence="2">Uncharacterized protein</fullName>
    </submittedName>
</protein>
<dbReference type="RefSeq" id="XP_014154869.1">
    <property type="nucleotide sequence ID" value="XM_014299394.1"/>
</dbReference>
<accession>A0A0L0FVV4</accession>
<dbReference type="GeneID" id="25907186"/>
<feature type="compositionally biased region" description="Polar residues" evidence="1">
    <location>
        <begin position="60"/>
        <end position="70"/>
    </location>
</feature>
<sequence length="138" mass="14896">MVSSIRRRIPKPSNPAAADGSKRRSLTADLGNTINRTIKGAGRTVGGGVEKVAKGLSLPSLRSNNTSPSASADELPQLPTEMCTAPTGEKEKKFLRKRNHMRIATILYDRQHKKDSPVAITTPRAAENEPDFDLSFAG</sequence>
<feature type="compositionally biased region" description="Basic residues" evidence="1">
    <location>
        <begin position="1"/>
        <end position="10"/>
    </location>
</feature>
<gene>
    <name evidence="2" type="ORF">SARC_06682</name>
</gene>
<name>A0A0L0FVV4_9EUKA</name>
<proteinExistence type="predicted"/>